<dbReference type="EMBL" id="CM031809">
    <property type="protein sequence ID" value="KAG6666158.1"/>
    <property type="molecule type" value="Genomic_DNA"/>
</dbReference>
<dbReference type="InterPro" id="IPR045272">
    <property type="entry name" value="ANXUR1/2-like"/>
</dbReference>
<feature type="compositionally biased region" description="Basic and acidic residues" evidence="13">
    <location>
        <begin position="256"/>
        <end position="265"/>
    </location>
</feature>
<evidence type="ECO:0000256" key="10">
    <source>
        <dbReference type="ARBA" id="ARBA00023136"/>
    </source>
</evidence>
<evidence type="ECO:0000259" key="15">
    <source>
        <dbReference type="PROSITE" id="PS50011"/>
    </source>
</evidence>
<dbReference type="Pfam" id="PF12819">
    <property type="entry name" value="Malectin_like"/>
    <property type="match status" value="1"/>
</dbReference>
<dbReference type="SMART" id="SM00220">
    <property type="entry name" value="S_TKc"/>
    <property type="match status" value="1"/>
</dbReference>
<dbReference type="Pfam" id="PF07714">
    <property type="entry name" value="PK_Tyr_Ser-Thr"/>
    <property type="match status" value="1"/>
</dbReference>
<evidence type="ECO:0000256" key="4">
    <source>
        <dbReference type="ARBA" id="ARBA00022692"/>
    </source>
</evidence>
<keyword evidence="3" id="KW-0808">Transferase</keyword>
<evidence type="ECO:0000256" key="6">
    <source>
        <dbReference type="ARBA" id="ARBA00022741"/>
    </source>
</evidence>
<dbReference type="GO" id="GO:0005886">
    <property type="term" value="C:plasma membrane"/>
    <property type="evidence" value="ECO:0007669"/>
    <property type="project" value="TreeGrafter"/>
</dbReference>
<organism evidence="16 17">
    <name type="scientific">Carya illinoinensis</name>
    <name type="common">Pecan</name>
    <dbReference type="NCBI Taxonomy" id="32201"/>
    <lineage>
        <taxon>Eukaryota</taxon>
        <taxon>Viridiplantae</taxon>
        <taxon>Streptophyta</taxon>
        <taxon>Embryophyta</taxon>
        <taxon>Tracheophyta</taxon>
        <taxon>Spermatophyta</taxon>
        <taxon>Magnoliopsida</taxon>
        <taxon>eudicotyledons</taxon>
        <taxon>Gunneridae</taxon>
        <taxon>Pentapetalae</taxon>
        <taxon>rosids</taxon>
        <taxon>fabids</taxon>
        <taxon>Fagales</taxon>
        <taxon>Juglandaceae</taxon>
        <taxon>Carya</taxon>
    </lineage>
</organism>
<dbReference type="GO" id="GO:0005524">
    <property type="term" value="F:ATP binding"/>
    <property type="evidence" value="ECO:0007669"/>
    <property type="project" value="UniProtKB-UniRule"/>
</dbReference>
<evidence type="ECO:0000256" key="14">
    <source>
        <dbReference type="SAM" id="SignalP"/>
    </source>
</evidence>
<dbReference type="FunFam" id="3.30.200.20:FF:000039">
    <property type="entry name" value="receptor-like protein kinase FERONIA"/>
    <property type="match status" value="1"/>
</dbReference>
<keyword evidence="7" id="KW-0418">Kinase</keyword>
<keyword evidence="8 12" id="KW-0067">ATP-binding</keyword>
<dbReference type="Proteomes" id="UP000811609">
    <property type="component" value="Chromosome 1"/>
</dbReference>
<evidence type="ECO:0000256" key="8">
    <source>
        <dbReference type="ARBA" id="ARBA00022840"/>
    </source>
</evidence>
<dbReference type="InterPro" id="IPR001245">
    <property type="entry name" value="Ser-Thr/Tyr_kinase_cat_dom"/>
</dbReference>
<comment type="caution">
    <text evidence="16">The sequence shown here is derived from an EMBL/GenBank/DDBJ whole genome shotgun (WGS) entry which is preliminary data.</text>
</comment>
<dbReference type="AlphaFoldDB" id="A0A8T1RGL8"/>
<evidence type="ECO:0000256" key="9">
    <source>
        <dbReference type="ARBA" id="ARBA00022989"/>
    </source>
</evidence>
<evidence type="ECO:0000256" key="11">
    <source>
        <dbReference type="ARBA" id="ARBA00023180"/>
    </source>
</evidence>
<evidence type="ECO:0000313" key="16">
    <source>
        <dbReference type="EMBL" id="KAG6666158.1"/>
    </source>
</evidence>
<dbReference type="InterPro" id="IPR017441">
    <property type="entry name" value="Protein_kinase_ATP_BS"/>
</dbReference>
<sequence length="838" mass="94047">MEVLPSHKLLFRLCLFISLRISSLLVLSSAYSPPDNYFINCGAHSNTTVDSRVFVDDRDFLLGKGETVKNSNSSTSSSPLYQTAIIFKHPSLYRFDINQDGTYIVRLHFFVFLSHTDMSVARFNVSVSGLARFNVSVSGLSLLMNYSFRNVASSPKIEEFLLTIPKGEFKIYFIPYETSSAFVNAIEVFLGPESFIPDEAPYITSQGAKSNYSRLSSKVLHKVHRIDVGADSTSQPDELWRNWDPDNDYLQSPKNETSDKYKDETPNYLPERITKYIAPTFVYQTAKQFKDSSSNSSFPKITWSFPVNKNSKNFLRVHFSDIVSATPNDLWFNLSINRNFSLEINPYNITERMGVVPFYIDFVVDSDGLGFVNASISRVEDSRIHNAFLNGLEILEVVNQSGFTPPREIEVGKKKLSPAIIGPACSGAFFILVILVVLGLKLRKSGHDHILEVPLYGGFSSHNRLTQRGPNASLAPSLNLSLRIPFSDILSATKNFNAKLLIGEGGFGKVYEGTLKNGTFKNGTKVAVKRSDPGHGQGWEEFQTEIMVLSQIRYRHLVSLIGYCDEWHEMILVYEFMEKGTLRDHLYHSDDNYERSTSVSELSWEQRLEICIGAAKGLHYLHTGQAGGIIHRDVKSTNILLDEHYVAKVADFGLSKSGLPDPDNFTMGVKGSFGYLDPEYLTTLQLTEKSDVYSFGVVLLEVLCARPAIIQSSQLDEVNLAEWGMLWQKKDQLENIIDPILVGKIKPSSLRIFGVIVEKCLKAFSIERPTMHDVLYDLNYALRLQQTGMPREPFEDSTTTTITSLELQLPVVLNFPVHEDDGAPIGGDDSSDIEISEV</sequence>
<dbReference type="GO" id="GO:0004714">
    <property type="term" value="F:transmembrane receptor protein tyrosine kinase activity"/>
    <property type="evidence" value="ECO:0007669"/>
    <property type="project" value="InterPro"/>
</dbReference>
<evidence type="ECO:0000256" key="12">
    <source>
        <dbReference type="PROSITE-ProRule" id="PRU10141"/>
    </source>
</evidence>
<dbReference type="PROSITE" id="PS00108">
    <property type="entry name" value="PROTEIN_KINASE_ST"/>
    <property type="match status" value="1"/>
</dbReference>
<dbReference type="InterPro" id="IPR024788">
    <property type="entry name" value="Malectin-like_Carb-bd_dom"/>
</dbReference>
<evidence type="ECO:0000313" key="17">
    <source>
        <dbReference type="Proteomes" id="UP000811609"/>
    </source>
</evidence>
<dbReference type="PROSITE" id="PS00107">
    <property type="entry name" value="PROTEIN_KINASE_ATP"/>
    <property type="match status" value="1"/>
</dbReference>
<dbReference type="CDD" id="cd14066">
    <property type="entry name" value="STKc_IRAK"/>
    <property type="match status" value="1"/>
</dbReference>
<gene>
    <name evidence="16" type="ORF">CIPAW_01G011600</name>
</gene>
<keyword evidence="4" id="KW-0812">Transmembrane</keyword>
<dbReference type="GO" id="GO:0004674">
    <property type="term" value="F:protein serine/threonine kinase activity"/>
    <property type="evidence" value="ECO:0007669"/>
    <property type="project" value="UniProtKB-KW"/>
</dbReference>
<keyword evidence="10" id="KW-0472">Membrane</keyword>
<feature type="binding site" evidence="12">
    <location>
        <position position="529"/>
    </location>
    <ligand>
        <name>ATP</name>
        <dbReference type="ChEBI" id="CHEBI:30616"/>
    </ligand>
</feature>
<dbReference type="InterPro" id="IPR008271">
    <property type="entry name" value="Ser/Thr_kinase_AS"/>
</dbReference>
<dbReference type="PANTHER" id="PTHR27003">
    <property type="entry name" value="OS07G0166700 PROTEIN"/>
    <property type="match status" value="1"/>
</dbReference>
<keyword evidence="2" id="KW-0723">Serine/threonine-protein kinase</keyword>
<feature type="chain" id="PRO_5035805597" description="Protein kinase domain-containing protein" evidence="14">
    <location>
        <begin position="31"/>
        <end position="838"/>
    </location>
</feature>
<keyword evidence="17" id="KW-1185">Reference proteome</keyword>
<keyword evidence="11" id="KW-0325">Glycoprotein</keyword>
<feature type="region of interest" description="Disordered" evidence="13">
    <location>
        <begin position="232"/>
        <end position="266"/>
    </location>
</feature>
<reference evidence="16" key="1">
    <citation type="submission" date="2020-12" db="EMBL/GenBank/DDBJ databases">
        <title>WGS assembly of Carya illinoinensis cv. Pawnee.</title>
        <authorList>
            <person name="Platts A."/>
            <person name="Shu S."/>
            <person name="Wright S."/>
            <person name="Barry K."/>
            <person name="Edger P."/>
            <person name="Pires J.C."/>
            <person name="Schmutz J."/>
        </authorList>
    </citation>
    <scope>NUCLEOTIDE SEQUENCE</scope>
    <source>
        <tissue evidence="16">Leaf</tissue>
    </source>
</reference>
<feature type="signal peptide" evidence="14">
    <location>
        <begin position="1"/>
        <end position="30"/>
    </location>
</feature>
<dbReference type="PROSITE" id="PS50011">
    <property type="entry name" value="PROTEIN_KINASE_DOM"/>
    <property type="match status" value="1"/>
</dbReference>
<dbReference type="InterPro" id="IPR000719">
    <property type="entry name" value="Prot_kinase_dom"/>
</dbReference>
<proteinExistence type="predicted"/>
<keyword evidence="6 12" id="KW-0547">Nucleotide-binding</keyword>
<evidence type="ECO:0000256" key="13">
    <source>
        <dbReference type="SAM" id="MobiDB-lite"/>
    </source>
</evidence>
<dbReference type="FunFam" id="1.10.510.10:FF:000252">
    <property type="entry name" value="Receptor-like protein kinase FERONIA"/>
    <property type="match status" value="1"/>
</dbReference>
<feature type="domain" description="Protein kinase" evidence="15">
    <location>
        <begin position="496"/>
        <end position="782"/>
    </location>
</feature>
<evidence type="ECO:0000256" key="7">
    <source>
        <dbReference type="ARBA" id="ARBA00022777"/>
    </source>
</evidence>
<dbReference type="PANTHER" id="PTHR27003:SF59">
    <property type="entry name" value="PROTEIN KINASE DOMAIN-CONTAINING PROTEIN"/>
    <property type="match status" value="1"/>
</dbReference>
<name>A0A8T1RGL8_CARIL</name>
<keyword evidence="9" id="KW-1133">Transmembrane helix</keyword>
<evidence type="ECO:0000256" key="3">
    <source>
        <dbReference type="ARBA" id="ARBA00022679"/>
    </source>
</evidence>
<keyword evidence="5 14" id="KW-0732">Signal</keyword>
<dbReference type="GO" id="GO:0009506">
    <property type="term" value="C:plasmodesma"/>
    <property type="evidence" value="ECO:0007669"/>
    <property type="project" value="TreeGrafter"/>
</dbReference>
<accession>A0A8T1RGL8</accession>
<evidence type="ECO:0000256" key="5">
    <source>
        <dbReference type="ARBA" id="ARBA00022729"/>
    </source>
</evidence>
<comment type="subcellular location">
    <subcellularLocation>
        <location evidence="1">Membrane</location>
        <topology evidence="1">Single-pass type I membrane protein</topology>
    </subcellularLocation>
</comment>
<evidence type="ECO:0000256" key="2">
    <source>
        <dbReference type="ARBA" id="ARBA00022527"/>
    </source>
</evidence>
<protein>
    <recommendedName>
        <fullName evidence="15">Protein kinase domain-containing protein</fullName>
    </recommendedName>
</protein>
<evidence type="ECO:0000256" key="1">
    <source>
        <dbReference type="ARBA" id="ARBA00004479"/>
    </source>
</evidence>